<proteinExistence type="predicted"/>
<evidence type="ECO:0000313" key="2">
    <source>
        <dbReference type="Proteomes" id="UP001472677"/>
    </source>
</evidence>
<evidence type="ECO:0000313" key="1">
    <source>
        <dbReference type="EMBL" id="KAK8530781.1"/>
    </source>
</evidence>
<name>A0ABR2D624_9ROSI</name>
<reference evidence="1 2" key="1">
    <citation type="journal article" date="2024" name="G3 (Bethesda)">
        <title>Genome assembly of Hibiscus sabdariffa L. provides insights into metabolisms of medicinal natural products.</title>
        <authorList>
            <person name="Kim T."/>
        </authorList>
    </citation>
    <scope>NUCLEOTIDE SEQUENCE [LARGE SCALE GENOMIC DNA]</scope>
    <source>
        <strain evidence="1">TK-2024</strain>
        <tissue evidence="1">Old leaves</tissue>
    </source>
</reference>
<keyword evidence="2" id="KW-1185">Reference proteome</keyword>
<gene>
    <name evidence="1" type="ORF">V6N12_013282</name>
</gene>
<accession>A0ABR2D624</accession>
<sequence length="72" mass="7661">MCSSLGEFISPRPPFLTSKTSWTSFKDAKSSYTLFSNVATSSLDLDLVLLDFPAPASATCYAATSSSRAISN</sequence>
<dbReference type="Proteomes" id="UP001472677">
    <property type="component" value="Unassembled WGS sequence"/>
</dbReference>
<comment type="caution">
    <text evidence="1">The sequence shown here is derived from an EMBL/GenBank/DDBJ whole genome shotgun (WGS) entry which is preliminary data.</text>
</comment>
<organism evidence="1 2">
    <name type="scientific">Hibiscus sabdariffa</name>
    <name type="common">roselle</name>
    <dbReference type="NCBI Taxonomy" id="183260"/>
    <lineage>
        <taxon>Eukaryota</taxon>
        <taxon>Viridiplantae</taxon>
        <taxon>Streptophyta</taxon>
        <taxon>Embryophyta</taxon>
        <taxon>Tracheophyta</taxon>
        <taxon>Spermatophyta</taxon>
        <taxon>Magnoliopsida</taxon>
        <taxon>eudicotyledons</taxon>
        <taxon>Gunneridae</taxon>
        <taxon>Pentapetalae</taxon>
        <taxon>rosids</taxon>
        <taxon>malvids</taxon>
        <taxon>Malvales</taxon>
        <taxon>Malvaceae</taxon>
        <taxon>Malvoideae</taxon>
        <taxon>Hibiscus</taxon>
    </lineage>
</organism>
<protein>
    <submittedName>
        <fullName evidence="1">Uncharacterized protein</fullName>
    </submittedName>
</protein>
<dbReference type="EMBL" id="JBBPBM010000035">
    <property type="protein sequence ID" value="KAK8530781.1"/>
    <property type="molecule type" value="Genomic_DNA"/>
</dbReference>